<evidence type="ECO:0000313" key="2">
    <source>
        <dbReference type="Proteomes" id="UP001497535"/>
    </source>
</evidence>
<proteinExistence type="predicted"/>
<name>A0ACB0Y7K6_MELEN</name>
<organism evidence="1 2">
    <name type="scientific">Meloidogyne enterolobii</name>
    <name type="common">Root-knot nematode worm</name>
    <name type="synonym">Meloidogyne mayaguensis</name>
    <dbReference type="NCBI Taxonomy" id="390850"/>
    <lineage>
        <taxon>Eukaryota</taxon>
        <taxon>Metazoa</taxon>
        <taxon>Ecdysozoa</taxon>
        <taxon>Nematoda</taxon>
        <taxon>Chromadorea</taxon>
        <taxon>Rhabditida</taxon>
        <taxon>Tylenchina</taxon>
        <taxon>Tylenchomorpha</taxon>
        <taxon>Tylenchoidea</taxon>
        <taxon>Meloidogynidae</taxon>
        <taxon>Meloidogyninae</taxon>
        <taxon>Meloidogyne</taxon>
    </lineage>
</organism>
<accession>A0ACB0Y7K6</accession>
<evidence type="ECO:0000313" key="1">
    <source>
        <dbReference type="EMBL" id="CAK5035408.1"/>
    </source>
</evidence>
<sequence>MTATTTKHSLFSSFFPFVVITRPPFLWGRCVYIFQTIFFSKRFFPLIFLLFIDKMDELSLNV</sequence>
<keyword evidence="2" id="KW-1185">Reference proteome</keyword>
<reference evidence="1" key="1">
    <citation type="submission" date="2023-11" db="EMBL/GenBank/DDBJ databases">
        <authorList>
            <person name="Poullet M."/>
        </authorList>
    </citation>
    <scope>NUCLEOTIDE SEQUENCE</scope>
    <source>
        <strain evidence="1">E1834</strain>
    </source>
</reference>
<dbReference type="EMBL" id="CAVMJV010000007">
    <property type="protein sequence ID" value="CAK5035408.1"/>
    <property type="molecule type" value="Genomic_DNA"/>
</dbReference>
<gene>
    <name evidence="1" type="ORF">MENTE1834_LOCUS8747</name>
</gene>
<comment type="caution">
    <text evidence="1">The sequence shown here is derived from an EMBL/GenBank/DDBJ whole genome shotgun (WGS) entry which is preliminary data.</text>
</comment>
<dbReference type="Proteomes" id="UP001497535">
    <property type="component" value="Unassembled WGS sequence"/>
</dbReference>
<protein>
    <submittedName>
        <fullName evidence="1">Uncharacterized protein</fullName>
    </submittedName>
</protein>